<protein>
    <submittedName>
        <fullName evidence="3">Sensory box/GGDEF family protein</fullName>
    </submittedName>
</protein>
<dbReference type="STRING" id="121290.APY04_0680"/>
<dbReference type="Gene3D" id="3.30.70.270">
    <property type="match status" value="1"/>
</dbReference>
<evidence type="ECO:0000313" key="4">
    <source>
        <dbReference type="Proteomes" id="UP000059074"/>
    </source>
</evidence>
<dbReference type="SUPFAM" id="SSF55073">
    <property type="entry name" value="Nucleotide cyclase"/>
    <property type="match status" value="1"/>
</dbReference>
<feature type="transmembrane region" description="Helical" evidence="1">
    <location>
        <begin position="33"/>
        <end position="54"/>
    </location>
</feature>
<keyword evidence="4" id="KW-1185">Reference proteome</keyword>
<dbReference type="PANTHER" id="PTHR46663">
    <property type="entry name" value="DIGUANYLATE CYCLASE DGCT-RELATED"/>
    <property type="match status" value="1"/>
</dbReference>
<accession>A0A109BLJ8</accession>
<dbReference type="PROSITE" id="PS50887">
    <property type="entry name" value="GGDEF"/>
    <property type="match status" value="1"/>
</dbReference>
<evidence type="ECO:0000313" key="3">
    <source>
        <dbReference type="EMBL" id="KWT71018.1"/>
    </source>
</evidence>
<name>A0A109BLJ8_HYPSL</name>
<proteinExistence type="predicted"/>
<sequence>MLVASIFAVGLLLCIEFDLFYFTGVSGLEEQRVTVAEAIGLTCLLAICVVAFVIRRLREARVESQRAVVIDQQMQELRKQALRDPLTDLANRRAVLERLNETHDPDSQHAFFLLDLNDFKSVNDTFGHTIGDSVLQVVAERFKRITRPSDLLARLGGDEFAMLVNDVDRAGAEALGARLLASLSNRIWVDGIGHDVGVSIGVVFIPSDGVATPEILSNADIAMYRAKKVGKSAMVFFGDLGEDAEASTHVS</sequence>
<dbReference type="SMART" id="SM00267">
    <property type="entry name" value="GGDEF"/>
    <property type="match status" value="1"/>
</dbReference>
<dbReference type="InterPro" id="IPR029787">
    <property type="entry name" value="Nucleotide_cyclase"/>
</dbReference>
<dbReference type="InterPro" id="IPR000160">
    <property type="entry name" value="GGDEF_dom"/>
</dbReference>
<dbReference type="EMBL" id="LMTR01000027">
    <property type="protein sequence ID" value="KWT71018.1"/>
    <property type="molecule type" value="Genomic_DNA"/>
</dbReference>
<dbReference type="CDD" id="cd01949">
    <property type="entry name" value="GGDEF"/>
    <property type="match status" value="1"/>
</dbReference>
<dbReference type="PANTHER" id="PTHR46663:SF2">
    <property type="entry name" value="GGDEF DOMAIN-CONTAINING PROTEIN"/>
    <property type="match status" value="1"/>
</dbReference>
<dbReference type="InterPro" id="IPR043128">
    <property type="entry name" value="Rev_trsase/Diguanyl_cyclase"/>
</dbReference>
<dbReference type="AlphaFoldDB" id="A0A109BLJ8"/>
<reference evidence="3 4" key="1">
    <citation type="submission" date="2015-10" db="EMBL/GenBank/DDBJ databases">
        <title>Transcriptomic analysis of a linuron degrading triple-species bacterial consortium.</title>
        <authorList>
            <person name="Albers P."/>
        </authorList>
    </citation>
    <scope>NUCLEOTIDE SEQUENCE [LARGE SCALE GENOMIC DNA]</scope>
    <source>
        <strain evidence="3 4">WDL6</strain>
    </source>
</reference>
<dbReference type="Pfam" id="PF00990">
    <property type="entry name" value="GGDEF"/>
    <property type="match status" value="1"/>
</dbReference>
<dbReference type="PATRIC" id="fig|121290.4.peg.1152"/>
<gene>
    <name evidence="3" type="ORF">APY04_0680</name>
</gene>
<dbReference type="InterPro" id="IPR052163">
    <property type="entry name" value="DGC-Regulatory_Protein"/>
</dbReference>
<keyword evidence="1" id="KW-0812">Transmembrane</keyword>
<dbReference type="Proteomes" id="UP000059074">
    <property type="component" value="Unassembled WGS sequence"/>
</dbReference>
<keyword evidence="1" id="KW-1133">Transmembrane helix</keyword>
<evidence type="ECO:0000259" key="2">
    <source>
        <dbReference type="PROSITE" id="PS50887"/>
    </source>
</evidence>
<feature type="domain" description="GGDEF" evidence="2">
    <location>
        <begin position="107"/>
        <end position="239"/>
    </location>
</feature>
<evidence type="ECO:0000256" key="1">
    <source>
        <dbReference type="SAM" id="Phobius"/>
    </source>
</evidence>
<dbReference type="NCBIfam" id="TIGR00254">
    <property type="entry name" value="GGDEF"/>
    <property type="match status" value="1"/>
</dbReference>
<comment type="caution">
    <text evidence="3">The sequence shown here is derived from an EMBL/GenBank/DDBJ whole genome shotgun (WGS) entry which is preliminary data.</text>
</comment>
<keyword evidence="1" id="KW-0472">Membrane</keyword>
<organism evidence="3 4">
    <name type="scientific">Hyphomicrobium sulfonivorans</name>
    <dbReference type="NCBI Taxonomy" id="121290"/>
    <lineage>
        <taxon>Bacteria</taxon>
        <taxon>Pseudomonadati</taxon>
        <taxon>Pseudomonadota</taxon>
        <taxon>Alphaproteobacteria</taxon>
        <taxon>Hyphomicrobiales</taxon>
        <taxon>Hyphomicrobiaceae</taxon>
        <taxon>Hyphomicrobium</taxon>
    </lineage>
</organism>